<dbReference type="Gene3D" id="2.60.120.620">
    <property type="entry name" value="q2cbj1_9rhob like domain"/>
    <property type="match status" value="1"/>
</dbReference>
<dbReference type="PANTHER" id="PTHR10869:SF246">
    <property type="entry name" value="TRANSMEMBRANE PROLYL 4-HYDROXYLASE"/>
    <property type="match status" value="1"/>
</dbReference>
<dbReference type="GeneID" id="110237094"/>
<evidence type="ECO:0000313" key="4">
    <source>
        <dbReference type="EnsemblMetazoa" id="XP_020898329.1"/>
    </source>
</evidence>
<keyword evidence="1" id="KW-0479">Metal-binding</keyword>
<proteinExistence type="predicted"/>
<dbReference type="GO" id="GO:0004656">
    <property type="term" value="F:procollagen-proline 4-dioxygenase activity"/>
    <property type="evidence" value="ECO:0007669"/>
    <property type="project" value="TreeGrafter"/>
</dbReference>
<keyword evidence="5" id="KW-1185">Reference proteome</keyword>
<name>A0A913X3K6_EXADI</name>
<dbReference type="GO" id="GO:0031418">
    <property type="term" value="F:L-ascorbic acid binding"/>
    <property type="evidence" value="ECO:0007669"/>
    <property type="project" value="UniProtKB-KW"/>
</dbReference>
<reference evidence="4" key="1">
    <citation type="submission" date="2022-11" db="UniProtKB">
        <authorList>
            <consortium name="EnsemblMetazoa"/>
        </authorList>
    </citation>
    <scope>IDENTIFICATION</scope>
</reference>
<dbReference type="GO" id="GO:0046872">
    <property type="term" value="F:metal ion binding"/>
    <property type="evidence" value="ECO:0007669"/>
    <property type="project" value="UniProtKB-KW"/>
</dbReference>
<accession>A0A913X3K6</accession>
<keyword evidence="3" id="KW-0408">Iron</keyword>
<evidence type="ECO:0000256" key="1">
    <source>
        <dbReference type="ARBA" id="ARBA00022723"/>
    </source>
</evidence>
<dbReference type="AlphaFoldDB" id="A0A913X3K6"/>
<evidence type="ECO:0000256" key="2">
    <source>
        <dbReference type="ARBA" id="ARBA00022896"/>
    </source>
</evidence>
<sequence>FESRFILLRCDKQSFLSSLNLVLSCSGVISVEEFKKVTVPAITGYFDKLREVPHLRSRNSEQAWMFHDNPKYPLLADFHGRIHRLTGLPKHMIRHSEPVQVVKYDVRGHYHAHTDSDELNDTLPCCTLNREENCRLCRYDTL</sequence>
<dbReference type="OrthoDB" id="420380at2759"/>
<dbReference type="Proteomes" id="UP000887567">
    <property type="component" value="Unplaced"/>
</dbReference>
<protein>
    <submittedName>
        <fullName evidence="4">Uncharacterized protein</fullName>
    </submittedName>
</protein>
<evidence type="ECO:0000313" key="5">
    <source>
        <dbReference type="Proteomes" id="UP000887567"/>
    </source>
</evidence>
<dbReference type="InterPro" id="IPR045054">
    <property type="entry name" value="P4HA-like"/>
</dbReference>
<dbReference type="EnsemblMetazoa" id="XM_021042670.1">
    <property type="protein sequence ID" value="XP_020898329.1"/>
    <property type="gene ID" value="LOC110237094"/>
</dbReference>
<evidence type="ECO:0000256" key="3">
    <source>
        <dbReference type="ARBA" id="ARBA00023004"/>
    </source>
</evidence>
<dbReference type="KEGG" id="epa:110237094"/>
<dbReference type="GO" id="GO:0005783">
    <property type="term" value="C:endoplasmic reticulum"/>
    <property type="evidence" value="ECO:0007669"/>
    <property type="project" value="TreeGrafter"/>
</dbReference>
<dbReference type="PANTHER" id="PTHR10869">
    <property type="entry name" value="PROLYL 4-HYDROXYLASE ALPHA SUBUNIT"/>
    <property type="match status" value="1"/>
</dbReference>
<keyword evidence="2" id="KW-0847">Vitamin C</keyword>
<organism evidence="4 5">
    <name type="scientific">Exaiptasia diaphana</name>
    <name type="common">Tropical sea anemone</name>
    <name type="synonym">Aiptasia pulchella</name>
    <dbReference type="NCBI Taxonomy" id="2652724"/>
    <lineage>
        <taxon>Eukaryota</taxon>
        <taxon>Metazoa</taxon>
        <taxon>Cnidaria</taxon>
        <taxon>Anthozoa</taxon>
        <taxon>Hexacorallia</taxon>
        <taxon>Actiniaria</taxon>
        <taxon>Aiptasiidae</taxon>
        <taxon>Exaiptasia</taxon>
    </lineage>
</organism>
<dbReference type="RefSeq" id="XP_020898329.1">
    <property type="nucleotide sequence ID" value="XM_021042670.1"/>
</dbReference>